<dbReference type="InterPro" id="IPR000182">
    <property type="entry name" value="GNAT_dom"/>
</dbReference>
<dbReference type="PANTHER" id="PTHR39173:SF1">
    <property type="entry name" value="ACETYLTRANSFERASE"/>
    <property type="match status" value="1"/>
</dbReference>
<sequence length="172" mass="19841">MKLIEPTMEYANEIQEYRQAFLKSGDSMDGCGGLRRFDDSQDWIDQVESLKKTETTPDNWVTCSQYIYVDEVTNKIVGVIQIRHYFNEFIEKYAGHIGYSVAPDERRKGYATKMLGLVLPECKRLGIDKVLICCLEGNEGSKRTILNNGGVYESTVFESNEKVNLERYWIEL</sequence>
<evidence type="ECO:0000313" key="2">
    <source>
        <dbReference type="EMBL" id="SHI80079.1"/>
    </source>
</evidence>
<dbReference type="PROSITE" id="PS51186">
    <property type="entry name" value="GNAT"/>
    <property type="match status" value="1"/>
</dbReference>
<evidence type="ECO:0000259" key="1">
    <source>
        <dbReference type="PROSITE" id="PS51186"/>
    </source>
</evidence>
<dbReference type="InterPro" id="IPR016181">
    <property type="entry name" value="Acyl_CoA_acyltransferase"/>
</dbReference>
<dbReference type="SUPFAM" id="SSF55729">
    <property type="entry name" value="Acyl-CoA N-acyltransferases (Nat)"/>
    <property type="match status" value="1"/>
</dbReference>
<proteinExistence type="predicted"/>
<gene>
    <name evidence="2" type="ORF">SAMN02745725_01148</name>
</gene>
<reference evidence="2 3" key="1">
    <citation type="submission" date="2016-11" db="EMBL/GenBank/DDBJ databases">
        <authorList>
            <person name="Jaros S."/>
            <person name="Januszkiewicz K."/>
            <person name="Wedrychowicz H."/>
        </authorList>
    </citation>
    <scope>NUCLEOTIDE SEQUENCE [LARGE SCALE GENOMIC DNA]</scope>
    <source>
        <strain evidence="2 3">DSM 14809</strain>
    </source>
</reference>
<protein>
    <submittedName>
        <fullName evidence="2">Predicted acetyltransferase</fullName>
    </submittedName>
</protein>
<dbReference type="EMBL" id="FQYQ01000005">
    <property type="protein sequence ID" value="SHI80079.1"/>
    <property type="molecule type" value="Genomic_DNA"/>
</dbReference>
<dbReference type="CDD" id="cd04301">
    <property type="entry name" value="NAT_SF"/>
    <property type="match status" value="1"/>
</dbReference>
<keyword evidence="2" id="KW-0808">Transferase</keyword>
<accession>A0A1M6E3X0</accession>
<dbReference type="RefSeq" id="WP_072914039.1">
    <property type="nucleotide sequence ID" value="NZ_FQYQ01000005.1"/>
</dbReference>
<organism evidence="2 3">
    <name type="scientific">Pseudobutyrivibrio xylanivorans DSM 14809</name>
    <dbReference type="NCBI Taxonomy" id="1123012"/>
    <lineage>
        <taxon>Bacteria</taxon>
        <taxon>Bacillati</taxon>
        <taxon>Bacillota</taxon>
        <taxon>Clostridia</taxon>
        <taxon>Lachnospirales</taxon>
        <taxon>Lachnospiraceae</taxon>
        <taxon>Pseudobutyrivibrio</taxon>
    </lineage>
</organism>
<dbReference type="Gene3D" id="3.40.630.30">
    <property type="match status" value="1"/>
</dbReference>
<dbReference type="AlphaFoldDB" id="A0A1M6E3X0"/>
<evidence type="ECO:0000313" key="3">
    <source>
        <dbReference type="Proteomes" id="UP000184185"/>
    </source>
</evidence>
<name>A0A1M6E3X0_PSEXY</name>
<dbReference type="GO" id="GO:0016747">
    <property type="term" value="F:acyltransferase activity, transferring groups other than amino-acyl groups"/>
    <property type="evidence" value="ECO:0007669"/>
    <property type="project" value="InterPro"/>
</dbReference>
<dbReference type="PANTHER" id="PTHR39173">
    <property type="entry name" value="ACETYLTRANSFERASE"/>
    <property type="match status" value="1"/>
</dbReference>
<feature type="domain" description="N-acetyltransferase" evidence="1">
    <location>
        <begin position="1"/>
        <end position="172"/>
    </location>
</feature>
<dbReference type="OrthoDB" id="9797989at2"/>
<dbReference type="Proteomes" id="UP000184185">
    <property type="component" value="Unassembled WGS sequence"/>
</dbReference>
<keyword evidence="3" id="KW-1185">Reference proteome</keyword>
<dbReference type="Pfam" id="PF13302">
    <property type="entry name" value="Acetyltransf_3"/>
    <property type="match status" value="1"/>
</dbReference>